<accession>A0A1H4DFX4</accession>
<dbReference type="Proteomes" id="UP000199656">
    <property type="component" value="Unassembled WGS sequence"/>
</dbReference>
<dbReference type="RefSeq" id="WP_089762840.1">
    <property type="nucleotide sequence ID" value="NZ_BKAT01000048.1"/>
</dbReference>
<evidence type="ECO:0000313" key="2">
    <source>
        <dbReference type="EMBL" id="SEA71319.1"/>
    </source>
</evidence>
<dbReference type="InterPro" id="IPR029052">
    <property type="entry name" value="Metallo-depent_PP-like"/>
</dbReference>
<dbReference type="EMBL" id="FNRL01000013">
    <property type="protein sequence ID" value="SEA71319.1"/>
    <property type="molecule type" value="Genomic_DNA"/>
</dbReference>
<dbReference type="PANTHER" id="PTHR39323">
    <property type="entry name" value="BLR1149 PROTEIN"/>
    <property type="match status" value="1"/>
</dbReference>
<dbReference type="PANTHER" id="PTHR39323:SF1">
    <property type="entry name" value="BLR1149 PROTEIN"/>
    <property type="match status" value="1"/>
</dbReference>
<proteinExistence type="predicted"/>
<gene>
    <name evidence="2" type="ORF">SAMN05660909_03098</name>
</gene>
<evidence type="ECO:0000313" key="3">
    <source>
        <dbReference type="Proteomes" id="UP000199656"/>
    </source>
</evidence>
<dbReference type="InterPro" id="IPR004843">
    <property type="entry name" value="Calcineurin-like_PHP"/>
</dbReference>
<organism evidence="2 3">
    <name type="scientific">Chitinophaga terrae</name>
    <name type="common">ex Kim and Jung 2007</name>
    <dbReference type="NCBI Taxonomy" id="408074"/>
    <lineage>
        <taxon>Bacteria</taxon>
        <taxon>Pseudomonadati</taxon>
        <taxon>Bacteroidota</taxon>
        <taxon>Chitinophagia</taxon>
        <taxon>Chitinophagales</taxon>
        <taxon>Chitinophagaceae</taxon>
        <taxon>Chitinophaga</taxon>
    </lineage>
</organism>
<protein>
    <submittedName>
        <fullName evidence="2">Putative phosphoesterase</fullName>
    </submittedName>
</protein>
<dbReference type="NCBIfam" id="TIGR04123">
    <property type="entry name" value="P_estr_lig_assc"/>
    <property type="match status" value="1"/>
</dbReference>
<dbReference type="SUPFAM" id="SSF56300">
    <property type="entry name" value="Metallo-dependent phosphatases"/>
    <property type="match status" value="1"/>
</dbReference>
<dbReference type="PIRSF" id="PIRSF000887">
    <property type="entry name" value="Pesterase_MJ0037"/>
    <property type="match status" value="1"/>
</dbReference>
<sequence length="215" mass="24612">MVGEIFEFQGQRWHLLPEKAVFWEEEQALIVSDIHLGKATHFRKAGIAVPSGIGQEDLFRLQKLIIRYLPVRVIIVGDMFHSAENSEVQYFKLWRQQFANVTFELVEGNHDIMATAVYEQLQITVHESLTIRDIHFIHEPCDEANGFRYTFSGHLHPAYVMQGTGKQRLRLPCFYFGKHCGILPAFGHFTGHASIDTSETDIVFVIAGKTIIRAQ</sequence>
<feature type="domain" description="Calcineurin-like phosphoesterase" evidence="1">
    <location>
        <begin position="29"/>
        <end position="125"/>
    </location>
</feature>
<dbReference type="Gene3D" id="3.60.21.10">
    <property type="match status" value="1"/>
</dbReference>
<name>A0A1H4DFX4_9BACT</name>
<keyword evidence="3" id="KW-1185">Reference proteome</keyword>
<evidence type="ECO:0000259" key="1">
    <source>
        <dbReference type="Pfam" id="PF00149"/>
    </source>
</evidence>
<dbReference type="GO" id="GO:0016787">
    <property type="term" value="F:hydrolase activity"/>
    <property type="evidence" value="ECO:0007669"/>
    <property type="project" value="InterPro"/>
</dbReference>
<dbReference type="InterPro" id="IPR026336">
    <property type="entry name" value="PdeM-like"/>
</dbReference>
<reference evidence="3" key="1">
    <citation type="submission" date="2016-10" db="EMBL/GenBank/DDBJ databases">
        <authorList>
            <person name="Varghese N."/>
            <person name="Submissions S."/>
        </authorList>
    </citation>
    <scope>NUCLEOTIDE SEQUENCE [LARGE SCALE GENOMIC DNA]</scope>
    <source>
        <strain evidence="3">DSM 23920</strain>
    </source>
</reference>
<dbReference type="Pfam" id="PF00149">
    <property type="entry name" value="Metallophos"/>
    <property type="match status" value="1"/>
</dbReference>
<dbReference type="AlphaFoldDB" id="A0A1H4DFX4"/>
<dbReference type="STRING" id="408074.SAMN05660909_03098"/>
<dbReference type="OrthoDB" id="9795838at2"/>
<dbReference type="InterPro" id="IPR024173">
    <property type="entry name" value="Pesterase_MJ0037-like"/>
</dbReference>